<dbReference type="Proteomes" id="UP001341840">
    <property type="component" value="Unassembled WGS sequence"/>
</dbReference>
<feature type="region of interest" description="Disordered" evidence="2">
    <location>
        <begin position="81"/>
        <end position="106"/>
    </location>
</feature>
<protein>
    <submittedName>
        <fullName evidence="3">Uncharacterized protein</fullName>
    </submittedName>
</protein>
<gene>
    <name evidence="3" type="ORF">PIB30_114526</name>
</gene>
<feature type="coiled-coil region" evidence="1">
    <location>
        <begin position="11"/>
        <end position="55"/>
    </location>
</feature>
<keyword evidence="4" id="KW-1185">Reference proteome</keyword>
<feature type="compositionally biased region" description="Basic and acidic residues" evidence="2">
    <location>
        <begin position="97"/>
        <end position="106"/>
    </location>
</feature>
<accession>A0ABU6W310</accession>
<organism evidence="3 4">
    <name type="scientific">Stylosanthes scabra</name>
    <dbReference type="NCBI Taxonomy" id="79078"/>
    <lineage>
        <taxon>Eukaryota</taxon>
        <taxon>Viridiplantae</taxon>
        <taxon>Streptophyta</taxon>
        <taxon>Embryophyta</taxon>
        <taxon>Tracheophyta</taxon>
        <taxon>Spermatophyta</taxon>
        <taxon>Magnoliopsida</taxon>
        <taxon>eudicotyledons</taxon>
        <taxon>Gunneridae</taxon>
        <taxon>Pentapetalae</taxon>
        <taxon>rosids</taxon>
        <taxon>fabids</taxon>
        <taxon>Fabales</taxon>
        <taxon>Fabaceae</taxon>
        <taxon>Papilionoideae</taxon>
        <taxon>50 kb inversion clade</taxon>
        <taxon>dalbergioids sensu lato</taxon>
        <taxon>Dalbergieae</taxon>
        <taxon>Pterocarpus clade</taxon>
        <taxon>Stylosanthes</taxon>
    </lineage>
</organism>
<sequence>MGIVTGQLGHLDRLENDLARQREIEEQLHREQAWRKETEEKLKRLEAELKRKEVVKRTSAHADLDFTTGDPFSEEIMQAEVPENFKNPDMTPYDGSTDPRHHLSNF</sequence>
<comment type="caution">
    <text evidence="3">The sequence shown here is derived from an EMBL/GenBank/DDBJ whole genome shotgun (WGS) entry which is preliminary data.</text>
</comment>
<evidence type="ECO:0000256" key="2">
    <source>
        <dbReference type="SAM" id="MobiDB-lite"/>
    </source>
</evidence>
<evidence type="ECO:0000313" key="3">
    <source>
        <dbReference type="EMBL" id="MED6179156.1"/>
    </source>
</evidence>
<evidence type="ECO:0000313" key="4">
    <source>
        <dbReference type="Proteomes" id="UP001341840"/>
    </source>
</evidence>
<feature type="non-terminal residue" evidence="3">
    <location>
        <position position="106"/>
    </location>
</feature>
<proteinExistence type="predicted"/>
<dbReference type="EMBL" id="JASCZI010161602">
    <property type="protein sequence ID" value="MED6179156.1"/>
    <property type="molecule type" value="Genomic_DNA"/>
</dbReference>
<name>A0ABU6W310_9FABA</name>
<keyword evidence="1" id="KW-0175">Coiled coil</keyword>
<evidence type="ECO:0000256" key="1">
    <source>
        <dbReference type="SAM" id="Coils"/>
    </source>
</evidence>
<reference evidence="3 4" key="1">
    <citation type="journal article" date="2023" name="Plants (Basel)">
        <title>Bridging the Gap: Combining Genomics and Transcriptomics Approaches to Understand Stylosanthes scabra, an Orphan Legume from the Brazilian Caatinga.</title>
        <authorList>
            <person name="Ferreira-Neto J.R.C."/>
            <person name="da Silva M.D."/>
            <person name="Binneck E."/>
            <person name="de Melo N.F."/>
            <person name="da Silva R.H."/>
            <person name="de Melo A.L.T.M."/>
            <person name="Pandolfi V."/>
            <person name="Bustamante F.O."/>
            <person name="Brasileiro-Vidal A.C."/>
            <person name="Benko-Iseppon A.M."/>
        </authorList>
    </citation>
    <scope>NUCLEOTIDE SEQUENCE [LARGE SCALE GENOMIC DNA]</scope>
    <source>
        <tissue evidence="3">Leaves</tissue>
    </source>
</reference>